<dbReference type="EC" id="1.3.99.-" evidence="9"/>
<evidence type="ECO:0000259" key="8">
    <source>
        <dbReference type="PROSITE" id="PS51918"/>
    </source>
</evidence>
<keyword evidence="7" id="KW-0143">Chaperone</keyword>
<evidence type="ECO:0000256" key="4">
    <source>
        <dbReference type="ARBA" id="ARBA00022723"/>
    </source>
</evidence>
<dbReference type="PROSITE" id="PS51918">
    <property type="entry name" value="RADICAL_SAM"/>
    <property type="match status" value="1"/>
</dbReference>
<dbReference type="InterPro" id="IPR034505">
    <property type="entry name" value="Coproporphyrinogen-III_oxidase"/>
</dbReference>
<dbReference type="SFLD" id="SFLDF00562">
    <property type="entry name" value="HemN-like__clustered_with_heat"/>
    <property type="match status" value="1"/>
</dbReference>
<gene>
    <name evidence="9" type="primary">hemN_20</name>
    <name evidence="9" type="ORF">SDC9_49185</name>
</gene>
<organism evidence="9">
    <name type="scientific">bioreactor metagenome</name>
    <dbReference type="NCBI Taxonomy" id="1076179"/>
    <lineage>
        <taxon>unclassified sequences</taxon>
        <taxon>metagenomes</taxon>
        <taxon>ecological metagenomes</taxon>
    </lineage>
</organism>
<comment type="similarity">
    <text evidence="1">Belongs to the anaerobic coproporphyrinogen-III oxidase family. HemW subfamily.</text>
</comment>
<sequence>MKKNNFLSDEIGSSLGSISGPFSVYIHIPFCLRKCPYCSFFSVPATPGGCEKYLDLLKKEILFYRAFLGKESEASTLYFGGGTPTLLTPEQWEGLLAFCGENIPISPSAEITVEANPESFTERHAAVWRNGRVSRVSIGVQSFIDGDLLWLERPHNASKACDAVLTAVREGFSVSADLMFGLRNQTLRSWASSVKIALELGVEHISLYQLTIDEGCRWNSSPPSGMADGYPFYRWSQWFLPRKGFSQYEIASFSLPGRHSRHNTAYWRRNPVLGLGAGAWGFLGEKRYRNEGSLEEYASSVRSCGGSVAGIEPVSGEKAAREAAVLLLRTKWGISFDAFSHKYGQAMLDNIRDTLRREAPCDCLSETSAGLSLTPKGMRVANALWSLIV</sequence>
<evidence type="ECO:0000256" key="1">
    <source>
        <dbReference type="ARBA" id="ARBA00006100"/>
    </source>
</evidence>
<dbReference type="SMART" id="SM00729">
    <property type="entry name" value="Elp3"/>
    <property type="match status" value="1"/>
</dbReference>
<dbReference type="AlphaFoldDB" id="A0A644WH72"/>
<evidence type="ECO:0000256" key="7">
    <source>
        <dbReference type="ARBA" id="ARBA00023186"/>
    </source>
</evidence>
<dbReference type="InterPro" id="IPR013785">
    <property type="entry name" value="Aldolase_TIM"/>
</dbReference>
<dbReference type="GO" id="GO:0046872">
    <property type="term" value="F:metal ion binding"/>
    <property type="evidence" value="ECO:0007669"/>
    <property type="project" value="UniProtKB-KW"/>
</dbReference>
<protein>
    <submittedName>
        <fullName evidence="9">Oxygen-independent coproporphyrinogen-III oxidase-like protein YqeR</fullName>
        <ecNumber evidence="9">1.3.99.-</ecNumber>
    </submittedName>
</protein>
<dbReference type="Pfam" id="PF06969">
    <property type="entry name" value="HemN_C"/>
    <property type="match status" value="1"/>
</dbReference>
<dbReference type="PANTHER" id="PTHR13932">
    <property type="entry name" value="COPROPORPHYRINIGEN III OXIDASE"/>
    <property type="match status" value="1"/>
</dbReference>
<evidence type="ECO:0000256" key="2">
    <source>
        <dbReference type="ARBA" id="ARBA00022617"/>
    </source>
</evidence>
<dbReference type="SFLD" id="SFLDG01065">
    <property type="entry name" value="anaerobic_coproporphyrinogen-I"/>
    <property type="match status" value="1"/>
</dbReference>
<dbReference type="EMBL" id="VSSQ01000909">
    <property type="protein sequence ID" value="MPM02927.1"/>
    <property type="molecule type" value="Genomic_DNA"/>
</dbReference>
<evidence type="ECO:0000313" key="9">
    <source>
        <dbReference type="EMBL" id="MPM02927.1"/>
    </source>
</evidence>
<keyword evidence="6" id="KW-0411">Iron-sulfur</keyword>
<dbReference type="GO" id="GO:0004109">
    <property type="term" value="F:coproporphyrinogen oxidase activity"/>
    <property type="evidence" value="ECO:0007669"/>
    <property type="project" value="InterPro"/>
</dbReference>
<name>A0A644WH72_9ZZZZ</name>
<dbReference type="InterPro" id="IPR006638">
    <property type="entry name" value="Elp3/MiaA/NifB-like_rSAM"/>
</dbReference>
<dbReference type="NCBIfam" id="TIGR00539">
    <property type="entry name" value="hemN_rel"/>
    <property type="match status" value="1"/>
</dbReference>
<dbReference type="SUPFAM" id="SSF102114">
    <property type="entry name" value="Radical SAM enzymes"/>
    <property type="match status" value="1"/>
</dbReference>
<keyword evidence="4" id="KW-0479">Metal-binding</keyword>
<dbReference type="InterPro" id="IPR058240">
    <property type="entry name" value="rSAM_sf"/>
</dbReference>
<dbReference type="SFLD" id="SFLDS00029">
    <property type="entry name" value="Radical_SAM"/>
    <property type="match status" value="1"/>
</dbReference>
<keyword evidence="5" id="KW-0408">Iron</keyword>
<proteinExistence type="inferred from homology"/>
<feature type="domain" description="Radical SAM core" evidence="8">
    <location>
        <begin position="16"/>
        <end position="249"/>
    </location>
</feature>
<keyword evidence="9" id="KW-0560">Oxidoreductase</keyword>
<evidence type="ECO:0000256" key="5">
    <source>
        <dbReference type="ARBA" id="ARBA00023004"/>
    </source>
</evidence>
<dbReference type="Gene3D" id="3.20.20.70">
    <property type="entry name" value="Aldolase class I"/>
    <property type="match status" value="1"/>
</dbReference>
<dbReference type="InterPro" id="IPR010723">
    <property type="entry name" value="HemN_C"/>
</dbReference>
<evidence type="ECO:0000256" key="6">
    <source>
        <dbReference type="ARBA" id="ARBA00023014"/>
    </source>
</evidence>
<keyword evidence="2" id="KW-0349">Heme</keyword>
<comment type="caution">
    <text evidence="9">The sequence shown here is derived from an EMBL/GenBank/DDBJ whole genome shotgun (WGS) entry which is preliminary data.</text>
</comment>
<reference evidence="9" key="1">
    <citation type="submission" date="2019-08" db="EMBL/GenBank/DDBJ databases">
        <authorList>
            <person name="Kucharzyk K."/>
            <person name="Murdoch R.W."/>
            <person name="Higgins S."/>
            <person name="Loffler F."/>
        </authorList>
    </citation>
    <scope>NUCLEOTIDE SEQUENCE</scope>
</reference>
<dbReference type="GO" id="GO:0006779">
    <property type="term" value="P:porphyrin-containing compound biosynthetic process"/>
    <property type="evidence" value="ECO:0007669"/>
    <property type="project" value="InterPro"/>
</dbReference>
<dbReference type="PANTHER" id="PTHR13932:SF5">
    <property type="entry name" value="RADICAL S-ADENOSYL METHIONINE DOMAIN-CONTAINING PROTEIN 1, MITOCHONDRIAL"/>
    <property type="match status" value="1"/>
</dbReference>
<dbReference type="GO" id="GO:0005737">
    <property type="term" value="C:cytoplasm"/>
    <property type="evidence" value="ECO:0007669"/>
    <property type="project" value="InterPro"/>
</dbReference>
<keyword evidence="3" id="KW-0949">S-adenosyl-L-methionine</keyword>
<dbReference type="InterPro" id="IPR004559">
    <property type="entry name" value="HemW-like"/>
</dbReference>
<dbReference type="InterPro" id="IPR007197">
    <property type="entry name" value="rSAM"/>
</dbReference>
<dbReference type="GO" id="GO:0051539">
    <property type="term" value="F:4 iron, 4 sulfur cluster binding"/>
    <property type="evidence" value="ECO:0007669"/>
    <property type="project" value="InterPro"/>
</dbReference>
<dbReference type="Pfam" id="PF04055">
    <property type="entry name" value="Radical_SAM"/>
    <property type="match status" value="1"/>
</dbReference>
<accession>A0A644WH72</accession>
<evidence type="ECO:0000256" key="3">
    <source>
        <dbReference type="ARBA" id="ARBA00022691"/>
    </source>
</evidence>